<accession>A0ABQ1KXS7</accession>
<keyword evidence="3" id="KW-1185">Reference proteome</keyword>
<evidence type="ECO:0000313" key="3">
    <source>
        <dbReference type="Proteomes" id="UP000622638"/>
    </source>
</evidence>
<evidence type="ECO:0000256" key="1">
    <source>
        <dbReference type="SAM" id="Phobius"/>
    </source>
</evidence>
<keyword evidence="1" id="KW-1133">Transmembrane helix</keyword>
<dbReference type="RefSeq" id="WP_229427753.1">
    <property type="nucleotide sequence ID" value="NZ_BMKG01000018.1"/>
</dbReference>
<reference evidence="3" key="1">
    <citation type="journal article" date="2019" name="Int. J. Syst. Evol. Microbiol.">
        <title>The Global Catalogue of Microorganisms (GCM) 10K type strain sequencing project: providing services to taxonomists for standard genome sequencing and annotation.</title>
        <authorList>
            <consortium name="The Broad Institute Genomics Platform"/>
            <consortium name="The Broad Institute Genome Sequencing Center for Infectious Disease"/>
            <person name="Wu L."/>
            <person name="Ma J."/>
        </authorList>
    </citation>
    <scope>NUCLEOTIDE SEQUENCE [LARGE SCALE GENOMIC DNA]</scope>
    <source>
        <strain evidence="3">CGMCC 1.15931</strain>
    </source>
</reference>
<dbReference type="EMBL" id="BMKG01000018">
    <property type="protein sequence ID" value="GGC13711.1"/>
    <property type="molecule type" value="Genomic_DNA"/>
</dbReference>
<dbReference type="Proteomes" id="UP000622638">
    <property type="component" value="Unassembled WGS sequence"/>
</dbReference>
<keyword evidence="1" id="KW-0472">Membrane</keyword>
<proteinExistence type="predicted"/>
<comment type="caution">
    <text evidence="2">The sequence shown here is derived from an EMBL/GenBank/DDBJ whole genome shotgun (WGS) entry which is preliminary data.</text>
</comment>
<sequence length="527" mass="57189">MNDATATEQLTPAAPEHSLKLRTLDEHMCSDQSFASALARAVGAIAVGEDGTVTLAQFAAVTDIAGDGKASAVFTALVLNAIESGVTVEWALNALARSSHDADPSAREGAFVMMRPLLALHGTRARPLAQKVARALGIRPTPEHFYSLPPEQERRLLNNIGTQARKLVKGRGLVDAIADFGRSTGQTELLDHARGFNGGMLGHEQLRDAVQRAVDTISLGIATYQEHASAPLPAEAGAAGLSATAEQLRQQVLQRLALIDARIAYERRVLWQDIDDAVHDAGNAVELAISERLDNEQWKDEQVWSSIGRQQFAQEMETRLERVTRRKQEALDLLNHDLKLFQSHMRLAQATVLERQHSAALARLMPRLRIGTRLVNTVDTAANLTLMGSAVAAAGTSTAAYLFGVAVVVPVVAPVVPFVGGAVLLASAFKWATDSNKRKRDEIRDKRRAFEEELRRRMKEAEESFVVQLDRIGAAFYESASQLLTPLILEAEAAGRIQGVRKRIADKVIAQSQAAIAQLEAALTRAA</sequence>
<evidence type="ECO:0000313" key="2">
    <source>
        <dbReference type="EMBL" id="GGC13711.1"/>
    </source>
</evidence>
<feature type="transmembrane region" description="Helical" evidence="1">
    <location>
        <begin position="401"/>
        <end position="429"/>
    </location>
</feature>
<organism evidence="2 3">
    <name type="scientific">Pseudoduganella buxea</name>
    <dbReference type="NCBI Taxonomy" id="1949069"/>
    <lineage>
        <taxon>Bacteria</taxon>
        <taxon>Pseudomonadati</taxon>
        <taxon>Pseudomonadota</taxon>
        <taxon>Betaproteobacteria</taxon>
        <taxon>Burkholderiales</taxon>
        <taxon>Oxalobacteraceae</taxon>
        <taxon>Telluria group</taxon>
        <taxon>Pseudoduganella</taxon>
    </lineage>
</organism>
<protein>
    <submittedName>
        <fullName evidence="2">Uncharacterized protein</fullName>
    </submittedName>
</protein>
<gene>
    <name evidence="2" type="ORF">GCM10011572_38860</name>
</gene>
<name>A0ABQ1KXS7_9BURK</name>
<keyword evidence="1" id="KW-0812">Transmembrane</keyword>